<gene>
    <name evidence="1" type="ORF">UY67_C0011G0006</name>
</gene>
<evidence type="ECO:0000313" key="2">
    <source>
        <dbReference type="Proteomes" id="UP000034273"/>
    </source>
</evidence>
<dbReference type="AlphaFoldDB" id="A0A0G1ZWM9"/>
<dbReference type="STRING" id="1618671.UY67_C0011G0006"/>
<accession>A0A0G1ZWM9</accession>
<comment type="caution">
    <text evidence="1">The sequence shown here is derived from an EMBL/GenBank/DDBJ whole genome shotgun (WGS) entry which is preliminary data.</text>
</comment>
<organism evidence="1 2">
    <name type="scientific">Candidatus Kaiserbacteria bacterium GW2011_GWA2_52_12</name>
    <dbReference type="NCBI Taxonomy" id="1618671"/>
    <lineage>
        <taxon>Bacteria</taxon>
        <taxon>Candidatus Kaiseribacteriota</taxon>
    </lineage>
</organism>
<reference evidence="1 2" key="1">
    <citation type="journal article" date="2015" name="Nature">
        <title>rRNA introns, odd ribosomes, and small enigmatic genomes across a large radiation of phyla.</title>
        <authorList>
            <person name="Brown C.T."/>
            <person name="Hug L.A."/>
            <person name="Thomas B.C."/>
            <person name="Sharon I."/>
            <person name="Castelle C.J."/>
            <person name="Singh A."/>
            <person name="Wilkins M.J."/>
            <person name="Williams K.H."/>
            <person name="Banfield J.F."/>
        </authorList>
    </citation>
    <scope>NUCLEOTIDE SEQUENCE [LARGE SCALE GENOMIC DNA]</scope>
</reference>
<dbReference type="Proteomes" id="UP000034273">
    <property type="component" value="Unassembled WGS sequence"/>
</dbReference>
<protein>
    <submittedName>
        <fullName evidence="1">Uncharacterized protein</fullName>
    </submittedName>
</protein>
<sequence length="79" mass="9208">MSIDVKALKRKFAEYPNILKYVELQAYLQNEKLLMVLARLNKRNIRSCIGPDCKSFEDLDRFCEVILLRIADIAQTDSD</sequence>
<dbReference type="EMBL" id="LCQW01000011">
    <property type="protein sequence ID" value="KKW24084.1"/>
    <property type="molecule type" value="Genomic_DNA"/>
</dbReference>
<name>A0A0G1ZWM9_9BACT</name>
<proteinExistence type="predicted"/>
<evidence type="ECO:0000313" key="1">
    <source>
        <dbReference type="EMBL" id="KKW24084.1"/>
    </source>
</evidence>